<feature type="non-terminal residue" evidence="1">
    <location>
        <position position="32"/>
    </location>
</feature>
<organism evidence="1 2">
    <name type="scientific">Colwellia chukchiensis</name>
    <dbReference type="NCBI Taxonomy" id="641665"/>
    <lineage>
        <taxon>Bacteria</taxon>
        <taxon>Pseudomonadati</taxon>
        <taxon>Pseudomonadota</taxon>
        <taxon>Gammaproteobacteria</taxon>
        <taxon>Alteromonadales</taxon>
        <taxon>Colwelliaceae</taxon>
        <taxon>Colwellia</taxon>
    </lineage>
</organism>
<proteinExistence type="predicted"/>
<accession>A0A1H7M4L7</accession>
<reference evidence="2" key="1">
    <citation type="submission" date="2016-10" db="EMBL/GenBank/DDBJ databases">
        <authorList>
            <person name="Varghese N."/>
            <person name="Submissions S."/>
        </authorList>
    </citation>
    <scope>NUCLEOTIDE SEQUENCE [LARGE SCALE GENOMIC DNA]</scope>
    <source>
        <strain evidence="2">CGMCC 1.9127</strain>
    </source>
</reference>
<keyword evidence="2" id="KW-1185">Reference proteome</keyword>
<sequence>MVDDTGLEPVTPAKELKDFNKMVDDTGLEVVI</sequence>
<name>A0A1H7M4L7_9GAMM</name>
<dbReference type="AlphaFoldDB" id="A0A1H7M4L7"/>
<protein>
    <submittedName>
        <fullName evidence="1">Uncharacterized protein</fullName>
    </submittedName>
</protein>
<gene>
    <name evidence="1" type="ORF">SAMN05216262_10587</name>
</gene>
<evidence type="ECO:0000313" key="1">
    <source>
        <dbReference type="EMBL" id="SEL06081.1"/>
    </source>
</evidence>
<dbReference type="EMBL" id="FOBI01000005">
    <property type="protein sequence ID" value="SEL06081.1"/>
    <property type="molecule type" value="Genomic_DNA"/>
</dbReference>
<dbReference type="Proteomes" id="UP000199297">
    <property type="component" value="Unassembled WGS sequence"/>
</dbReference>
<evidence type="ECO:0000313" key="2">
    <source>
        <dbReference type="Proteomes" id="UP000199297"/>
    </source>
</evidence>